<dbReference type="GO" id="GO:0008252">
    <property type="term" value="F:nucleotidase activity"/>
    <property type="evidence" value="ECO:0007669"/>
    <property type="project" value="InterPro"/>
</dbReference>
<evidence type="ECO:0000256" key="4">
    <source>
        <dbReference type="SAM" id="MobiDB-lite"/>
    </source>
</evidence>
<dbReference type="Gene3D" id="3.40.1210.10">
    <property type="entry name" value="Survival protein SurE-like phosphatase/nucleotidase"/>
    <property type="match status" value="1"/>
</dbReference>
<dbReference type="EMBL" id="AZNF01000011">
    <property type="protein sequence ID" value="KID62910.1"/>
    <property type="molecule type" value="Genomic_DNA"/>
</dbReference>
<keyword evidence="8" id="KW-1185">Reference proteome</keyword>
<sequence>MRSLKHIAAPLAAFALPFTHGIRIIQSNDDGWAEGNLRVLNDALNAMGHQVVLSAPAENQSGRGSLDRDPQPRKDPCMYDSCPANSGPVGSNATRPDLNWVNSFPATSARYGIDSIGPKLWSGEKPELVVTGPNVGSNLWLVDWVSGTVGAACYAAHDAGIPAIAFSGANTDTHPWNTPASLESAVFAEISANITQSIIDAGKPYLPKDVFLNVNMPKIVAGGSCSKASDVKYVLSRITSGIISPPDVNWCGGRRLPSELHVHQSTPCSVSISVGDASDKTTADADAQQKVLDKLKPLLSCL</sequence>
<reference evidence="7 8" key="1">
    <citation type="journal article" date="2014" name="Proc. Natl. Acad. Sci. U.S.A.">
        <title>Trajectory and genomic determinants of fungal-pathogen speciation and host adaptation.</title>
        <authorList>
            <person name="Hu X."/>
            <person name="Xiao G."/>
            <person name="Zheng P."/>
            <person name="Shang Y."/>
            <person name="Su Y."/>
            <person name="Zhang X."/>
            <person name="Liu X."/>
            <person name="Zhan S."/>
            <person name="St Leger R.J."/>
            <person name="Wang C."/>
        </authorList>
    </citation>
    <scope>NUCLEOTIDE SEQUENCE [LARGE SCALE GENOMIC DNA]</scope>
    <source>
        <strain evidence="7 8">ARSEF 549</strain>
    </source>
</reference>
<gene>
    <name evidence="7" type="ORF">MAN_08126</name>
</gene>
<accession>A0A0B4ELF1</accession>
<dbReference type="InterPro" id="IPR002828">
    <property type="entry name" value="SurE-like_Pase/nucleotidase"/>
</dbReference>
<dbReference type="PANTHER" id="PTHR30457">
    <property type="entry name" value="5'-NUCLEOTIDASE SURE"/>
    <property type="match status" value="1"/>
</dbReference>
<dbReference type="AlphaFoldDB" id="A0A0B4ELF1"/>
<dbReference type="InterPro" id="IPR030048">
    <property type="entry name" value="SurE"/>
</dbReference>
<dbReference type="HOGENOM" id="CLU_045192_0_1_1"/>
<feature type="compositionally biased region" description="Basic and acidic residues" evidence="4">
    <location>
        <begin position="65"/>
        <end position="77"/>
    </location>
</feature>
<dbReference type="Proteomes" id="UP000031186">
    <property type="component" value="Unassembled WGS sequence"/>
</dbReference>
<evidence type="ECO:0000259" key="6">
    <source>
        <dbReference type="Pfam" id="PF01975"/>
    </source>
</evidence>
<dbReference type="Pfam" id="PF01975">
    <property type="entry name" value="SurE"/>
    <property type="match status" value="1"/>
</dbReference>
<comment type="caution">
    <text evidence="7">The sequence shown here is derived from an EMBL/GenBank/DDBJ whole genome shotgun (WGS) entry which is preliminary data.</text>
</comment>
<dbReference type="InterPro" id="IPR036523">
    <property type="entry name" value="SurE-like_sf"/>
</dbReference>
<dbReference type="PANTHER" id="PTHR30457:SF0">
    <property type="entry name" value="PHOSPHATASE, PUTATIVE (AFU_ORTHOLOGUE AFUA_4G01070)-RELATED"/>
    <property type="match status" value="1"/>
</dbReference>
<feature type="compositionally biased region" description="Polar residues" evidence="4">
    <location>
        <begin position="88"/>
        <end position="97"/>
    </location>
</feature>
<keyword evidence="5" id="KW-0732">Signal</keyword>
<evidence type="ECO:0000256" key="1">
    <source>
        <dbReference type="ARBA" id="ARBA00011062"/>
    </source>
</evidence>
<evidence type="ECO:0000313" key="8">
    <source>
        <dbReference type="Proteomes" id="UP000031186"/>
    </source>
</evidence>
<evidence type="ECO:0000256" key="5">
    <source>
        <dbReference type="SAM" id="SignalP"/>
    </source>
</evidence>
<proteinExistence type="inferred from homology"/>
<dbReference type="OrthoDB" id="4018688at2759"/>
<evidence type="ECO:0000256" key="3">
    <source>
        <dbReference type="ARBA" id="ARBA00022801"/>
    </source>
</evidence>
<feature type="domain" description="Survival protein SurE-like phosphatase/nucleotidase" evidence="6">
    <location>
        <begin position="24"/>
        <end position="219"/>
    </location>
</feature>
<organism evidence="7 8">
    <name type="scientific">Metarhizium anisopliae (strain ARSEF 549)</name>
    <dbReference type="NCBI Taxonomy" id="3151832"/>
    <lineage>
        <taxon>Eukaryota</taxon>
        <taxon>Fungi</taxon>
        <taxon>Dikarya</taxon>
        <taxon>Ascomycota</taxon>
        <taxon>Pezizomycotina</taxon>
        <taxon>Sordariomycetes</taxon>
        <taxon>Hypocreomycetidae</taxon>
        <taxon>Hypocreales</taxon>
        <taxon>Clavicipitaceae</taxon>
        <taxon>Metarhizium</taxon>
    </lineage>
</organism>
<feature type="non-terminal residue" evidence="7">
    <location>
        <position position="1"/>
    </location>
</feature>
<feature type="signal peptide" evidence="5">
    <location>
        <begin position="1"/>
        <end position="21"/>
    </location>
</feature>
<evidence type="ECO:0000256" key="2">
    <source>
        <dbReference type="ARBA" id="ARBA00022723"/>
    </source>
</evidence>
<name>A0A0B4ELF1_METAF</name>
<evidence type="ECO:0000313" key="7">
    <source>
        <dbReference type="EMBL" id="KID62910.1"/>
    </source>
</evidence>
<protein>
    <submittedName>
        <fullName evidence="7">Acid phosphatase</fullName>
    </submittedName>
</protein>
<keyword evidence="3" id="KW-0378">Hydrolase</keyword>
<comment type="similarity">
    <text evidence="1">Belongs to the SurE nucleotidase family.</text>
</comment>
<dbReference type="VEuPathDB" id="FungiDB:MAN_08126"/>
<feature type="region of interest" description="Disordered" evidence="4">
    <location>
        <begin position="55"/>
        <end position="97"/>
    </location>
</feature>
<keyword evidence="2" id="KW-0479">Metal-binding</keyword>
<dbReference type="GO" id="GO:0046872">
    <property type="term" value="F:metal ion binding"/>
    <property type="evidence" value="ECO:0007669"/>
    <property type="project" value="UniProtKB-KW"/>
</dbReference>
<dbReference type="SUPFAM" id="SSF64167">
    <property type="entry name" value="SurE-like"/>
    <property type="match status" value="1"/>
</dbReference>
<feature type="chain" id="PRO_5002087546" evidence="5">
    <location>
        <begin position="22"/>
        <end position="302"/>
    </location>
</feature>